<dbReference type="Proteomes" id="UP001241605">
    <property type="component" value="Chromosome"/>
</dbReference>
<feature type="transmembrane region" description="Helical" evidence="1">
    <location>
        <begin position="93"/>
        <end position="111"/>
    </location>
</feature>
<dbReference type="RefSeq" id="WP_282300645.1">
    <property type="nucleotide sequence ID" value="NZ_CP124616.1"/>
</dbReference>
<keyword evidence="1" id="KW-0812">Transmembrane</keyword>
<sequence length="189" mass="20880">MFGPIAACEAFIFNAFNVSGRATRAEYWWVFLAQFLIYVVSITMDIWSLYVHGFAAIGFAGMLTPWLLLLFAVPTLTLTMRRLHDTGRSSFKIAVVLLPVIGLPLFGYYLVAGSDMDKNKWGEPRHPSGRVVTSAKTMSDGTASAQKHNPFASYAYLVNGEADPTPATLEARRAEISDYYRSRVLGQGA</sequence>
<dbReference type="EMBL" id="CP124616">
    <property type="protein sequence ID" value="WGW04014.1"/>
    <property type="molecule type" value="Genomic_DNA"/>
</dbReference>
<evidence type="ECO:0000256" key="1">
    <source>
        <dbReference type="SAM" id="Phobius"/>
    </source>
</evidence>
<gene>
    <name evidence="2" type="ORF">QF118_00305</name>
</gene>
<feature type="transmembrane region" description="Helical" evidence="1">
    <location>
        <begin position="54"/>
        <end position="73"/>
    </location>
</feature>
<dbReference type="Pfam" id="PF05656">
    <property type="entry name" value="DUF805"/>
    <property type="match status" value="1"/>
</dbReference>
<protein>
    <submittedName>
        <fullName evidence="2">DUF805 domain-containing protein</fullName>
    </submittedName>
</protein>
<organism evidence="2 3">
    <name type="scientific">Tropicibacter oceani</name>
    <dbReference type="NCBI Taxonomy" id="3058420"/>
    <lineage>
        <taxon>Bacteria</taxon>
        <taxon>Pseudomonadati</taxon>
        <taxon>Pseudomonadota</taxon>
        <taxon>Alphaproteobacteria</taxon>
        <taxon>Rhodobacterales</taxon>
        <taxon>Roseobacteraceae</taxon>
        <taxon>Tropicibacter</taxon>
    </lineage>
</organism>
<dbReference type="PANTHER" id="PTHR34980:SF2">
    <property type="entry name" value="INNER MEMBRANE PROTEIN YHAH-RELATED"/>
    <property type="match status" value="1"/>
</dbReference>
<dbReference type="PANTHER" id="PTHR34980">
    <property type="entry name" value="INNER MEMBRANE PROTEIN-RELATED-RELATED"/>
    <property type="match status" value="1"/>
</dbReference>
<keyword evidence="3" id="KW-1185">Reference proteome</keyword>
<feature type="transmembrane region" description="Helical" evidence="1">
    <location>
        <begin position="27"/>
        <end position="47"/>
    </location>
</feature>
<reference evidence="2 3" key="1">
    <citation type="submission" date="2023-05" db="EMBL/GenBank/DDBJ databases">
        <title>YMD87, complete Genome.</title>
        <authorList>
            <person name="Zhang J."/>
            <person name="Xu X."/>
        </authorList>
    </citation>
    <scope>NUCLEOTIDE SEQUENCE [LARGE SCALE GENOMIC DNA]</scope>
    <source>
        <strain evidence="2 3">YMD87</strain>
    </source>
</reference>
<evidence type="ECO:0000313" key="2">
    <source>
        <dbReference type="EMBL" id="WGW04014.1"/>
    </source>
</evidence>
<keyword evidence="1" id="KW-1133">Transmembrane helix</keyword>
<evidence type="ECO:0000313" key="3">
    <source>
        <dbReference type="Proteomes" id="UP001241605"/>
    </source>
</evidence>
<accession>A0ABY8QHK0</accession>
<proteinExistence type="predicted"/>
<keyword evidence="1" id="KW-0472">Membrane</keyword>
<dbReference type="InterPro" id="IPR008523">
    <property type="entry name" value="DUF805"/>
</dbReference>
<name>A0ABY8QHK0_9RHOB</name>